<organism evidence="4 5">
    <name type="scientific">Loigolactobacillus zhaoyuanensis</name>
    <dbReference type="NCBI Taxonomy" id="2486017"/>
    <lineage>
        <taxon>Bacteria</taxon>
        <taxon>Bacillati</taxon>
        <taxon>Bacillota</taxon>
        <taxon>Bacilli</taxon>
        <taxon>Lactobacillales</taxon>
        <taxon>Lactobacillaceae</taxon>
        <taxon>Loigolactobacillus</taxon>
    </lineage>
</organism>
<keyword evidence="2" id="KW-0812">Transmembrane</keyword>
<accession>A0ABW8UJR5</accession>
<gene>
    <name evidence="4" type="ORF">ACEN34_12695</name>
</gene>
<feature type="domain" description="HTH cro/C1-type" evidence="3">
    <location>
        <begin position="10"/>
        <end position="64"/>
    </location>
</feature>
<dbReference type="PROSITE" id="PS50943">
    <property type="entry name" value="HTH_CROC1"/>
    <property type="match status" value="1"/>
</dbReference>
<evidence type="ECO:0000256" key="2">
    <source>
        <dbReference type="SAM" id="Phobius"/>
    </source>
</evidence>
<dbReference type="SMART" id="SM00530">
    <property type="entry name" value="HTH_XRE"/>
    <property type="match status" value="1"/>
</dbReference>
<keyword evidence="2" id="KW-1133">Transmembrane helix</keyword>
<keyword evidence="2" id="KW-0472">Membrane</keyword>
<dbReference type="Gene3D" id="1.10.260.40">
    <property type="entry name" value="lambda repressor-like DNA-binding domains"/>
    <property type="match status" value="1"/>
</dbReference>
<feature type="transmembrane region" description="Helical" evidence="2">
    <location>
        <begin position="95"/>
        <end position="114"/>
    </location>
</feature>
<comment type="caution">
    <text evidence="4">The sequence shown here is derived from an EMBL/GenBank/DDBJ whole genome shotgun (WGS) entry which is preliminary data.</text>
</comment>
<reference evidence="4 5" key="1">
    <citation type="submission" date="2024-08" db="EMBL/GenBank/DDBJ databases">
        <authorList>
            <person name="Arias E."/>
        </authorList>
    </citation>
    <scope>NUCLEOTIDE SEQUENCE [LARGE SCALE GENOMIC DNA]</scope>
    <source>
        <strain evidence="4 5">FAM 25317</strain>
    </source>
</reference>
<dbReference type="InterPro" id="IPR010982">
    <property type="entry name" value="Lambda_DNA-bd_dom_sf"/>
</dbReference>
<protein>
    <submittedName>
        <fullName evidence="4">Helix-turn-helix domain-containing protein</fullName>
    </submittedName>
</protein>
<dbReference type="RefSeq" id="WP_407137811.1">
    <property type="nucleotide sequence ID" value="NZ_JBGQPK010000112.1"/>
</dbReference>
<evidence type="ECO:0000313" key="4">
    <source>
        <dbReference type="EMBL" id="MFL2030445.1"/>
    </source>
</evidence>
<dbReference type="Pfam" id="PF01381">
    <property type="entry name" value="HTH_3"/>
    <property type="match status" value="1"/>
</dbReference>
<dbReference type="InterPro" id="IPR001387">
    <property type="entry name" value="Cro/C1-type_HTH"/>
</dbReference>
<dbReference type="EMBL" id="JBGQPK010000112">
    <property type="protein sequence ID" value="MFL2030445.1"/>
    <property type="molecule type" value="Genomic_DNA"/>
</dbReference>
<evidence type="ECO:0000256" key="1">
    <source>
        <dbReference type="ARBA" id="ARBA00023125"/>
    </source>
</evidence>
<sequence>MANIIFAQQLKHFRKEKGLSQDAIAQQLFISRQAVSRWESGEATPDMTNLVQLAEFLAVDLDELVLGKRPTTDNVREPATSTSVKMNGWEFLTHYWWLIFAIGGWLTWFIPAITRTFH</sequence>
<evidence type="ECO:0000259" key="3">
    <source>
        <dbReference type="PROSITE" id="PS50943"/>
    </source>
</evidence>
<keyword evidence="5" id="KW-1185">Reference proteome</keyword>
<dbReference type="SUPFAM" id="SSF47413">
    <property type="entry name" value="lambda repressor-like DNA-binding domains"/>
    <property type="match status" value="1"/>
</dbReference>
<dbReference type="PANTHER" id="PTHR46558">
    <property type="entry name" value="TRACRIPTIONAL REGULATORY PROTEIN-RELATED-RELATED"/>
    <property type="match status" value="1"/>
</dbReference>
<name>A0ABW8UJR5_9LACO</name>
<keyword evidence="1" id="KW-0238">DNA-binding</keyword>
<proteinExistence type="predicted"/>
<evidence type="ECO:0000313" key="5">
    <source>
        <dbReference type="Proteomes" id="UP001625389"/>
    </source>
</evidence>
<dbReference type="Proteomes" id="UP001625389">
    <property type="component" value="Unassembled WGS sequence"/>
</dbReference>
<dbReference type="CDD" id="cd00093">
    <property type="entry name" value="HTH_XRE"/>
    <property type="match status" value="1"/>
</dbReference>
<dbReference type="PANTHER" id="PTHR46558:SF4">
    <property type="entry name" value="DNA-BIDING PHAGE PROTEIN"/>
    <property type="match status" value="1"/>
</dbReference>